<dbReference type="InterPro" id="IPR000086">
    <property type="entry name" value="NUDIX_hydrolase_dom"/>
</dbReference>
<dbReference type="CDD" id="cd03676">
    <property type="entry name" value="NUDIX_Tnr3_like"/>
    <property type="match status" value="1"/>
</dbReference>
<organism evidence="2 3">
    <name type="scientific">Comamonas flocculans</name>
    <dbReference type="NCBI Taxonomy" id="2597701"/>
    <lineage>
        <taxon>Bacteria</taxon>
        <taxon>Pseudomonadati</taxon>
        <taxon>Pseudomonadota</taxon>
        <taxon>Betaproteobacteria</taxon>
        <taxon>Burkholderiales</taxon>
        <taxon>Comamonadaceae</taxon>
        <taxon>Comamonas</taxon>
    </lineage>
</organism>
<dbReference type="Proteomes" id="UP000321199">
    <property type="component" value="Chromosome"/>
</dbReference>
<reference evidence="2 3" key="1">
    <citation type="submission" date="2019-07" db="EMBL/GenBank/DDBJ databases">
        <title>Complete genome sequence of Comamonas sp. NLF 7-7 isolated from livestock.</title>
        <authorList>
            <person name="Kim D.H."/>
            <person name="Kim J.G."/>
        </authorList>
    </citation>
    <scope>NUCLEOTIDE SEQUENCE [LARGE SCALE GENOMIC DNA]</scope>
    <source>
        <strain evidence="2 3">NLF 7-7</strain>
    </source>
</reference>
<dbReference type="AlphaFoldDB" id="A0A5B8S0Y1"/>
<sequence>MHHPHPAVSQPVAAWLSALRAATRRGPHPGRIPLRLGDAQIGSVAAEILNEIGPKRLLDKRYQLSFEESDGAPALTLPAEQASAALNALAALLREVGRCGPWRNEQLAVRDAAGRQRATVERGAVRVLGIATDAVHLVGLTEDASAVWVQQRSRTKPSHPGQWDTLMGGMVSARDSLRDALARETQEEAGLQLSALTHLQAGAAVLLDQPSDEGGAGLGHLHERVHWWSARLPQAVMPVNQNGEVERFACWSHAEVQARLAARAFTPEAALVLGAFYEE</sequence>
<proteinExistence type="predicted"/>
<dbReference type="SUPFAM" id="SSF55811">
    <property type="entry name" value="Nudix"/>
    <property type="match status" value="1"/>
</dbReference>
<dbReference type="EMBL" id="CP042344">
    <property type="protein sequence ID" value="QEA14415.1"/>
    <property type="molecule type" value="Genomic_DNA"/>
</dbReference>
<evidence type="ECO:0000259" key="1">
    <source>
        <dbReference type="PROSITE" id="PS51462"/>
    </source>
</evidence>
<dbReference type="KEGG" id="cof:FOZ74_01035"/>
<dbReference type="PROSITE" id="PS51462">
    <property type="entry name" value="NUDIX"/>
    <property type="match status" value="1"/>
</dbReference>
<keyword evidence="3" id="KW-1185">Reference proteome</keyword>
<gene>
    <name evidence="2" type="ORF">FOZ74_01035</name>
</gene>
<evidence type="ECO:0000313" key="3">
    <source>
        <dbReference type="Proteomes" id="UP000321199"/>
    </source>
</evidence>
<dbReference type="Pfam" id="PF00293">
    <property type="entry name" value="NUDIX"/>
    <property type="match status" value="1"/>
</dbReference>
<dbReference type="OrthoDB" id="5621792at2"/>
<feature type="domain" description="Nudix hydrolase" evidence="1">
    <location>
        <begin position="130"/>
        <end position="273"/>
    </location>
</feature>
<evidence type="ECO:0000313" key="2">
    <source>
        <dbReference type="EMBL" id="QEA14415.1"/>
    </source>
</evidence>
<dbReference type="GO" id="GO:0003824">
    <property type="term" value="F:catalytic activity"/>
    <property type="evidence" value="ECO:0007669"/>
    <property type="project" value="UniProtKB-ARBA"/>
</dbReference>
<name>A0A5B8S0Y1_9BURK</name>
<accession>A0A5B8S0Y1</accession>
<protein>
    <submittedName>
        <fullName evidence="2">NUDIX domain-containing protein</fullName>
    </submittedName>
</protein>
<dbReference type="Gene3D" id="3.90.79.10">
    <property type="entry name" value="Nucleoside Triphosphate Pyrophosphohydrolase"/>
    <property type="match status" value="1"/>
</dbReference>
<dbReference type="InterPro" id="IPR015797">
    <property type="entry name" value="NUDIX_hydrolase-like_dom_sf"/>
</dbReference>